<dbReference type="SUPFAM" id="SSF46565">
    <property type="entry name" value="Chaperone J-domain"/>
    <property type="match status" value="1"/>
</dbReference>
<organism evidence="9 10">
    <name type="scientific">Helicocarpus griseus UAMH5409</name>
    <dbReference type="NCBI Taxonomy" id="1447875"/>
    <lineage>
        <taxon>Eukaryota</taxon>
        <taxon>Fungi</taxon>
        <taxon>Dikarya</taxon>
        <taxon>Ascomycota</taxon>
        <taxon>Pezizomycotina</taxon>
        <taxon>Eurotiomycetes</taxon>
        <taxon>Eurotiomycetidae</taxon>
        <taxon>Onygenales</taxon>
        <taxon>Ajellomycetaceae</taxon>
        <taxon>Helicocarpus</taxon>
    </lineage>
</organism>
<dbReference type="PROSITE" id="PS50076">
    <property type="entry name" value="DNAJ_2"/>
    <property type="match status" value="1"/>
</dbReference>
<dbReference type="GO" id="GO:0000390">
    <property type="term" value="P:spliceosomal complex disassembly"/>
    <property type="evidence" value="ECO:0007669"/>
    <property type="project" value="TreeGrafter"/>
</dbReference>
<protein>
    <recommendedName>
        <fullName evidence="8">J domain-containing protein</fullName>
    </recommendedName>
</protein>
<feature type="domain" description="J" evidence="8">
    <location>
        <begin position="16"/>
        <end position="82"/>
    </location>
</feature>
<dbReference type="PANTHER" id="PTHR44313:SF1">
    <property type="entry name" value="DNAJ HOMOLOG SUBFAMILY C MEMBER 17"/>
    <property type="match status" value="1"/>
</dbReference>
<reference evidence="9 10" key="1">
    <citation type="submission" date="2017-10" db="EMBL/GenBank/DDBJ databases">
        <title>Comparative genomics in systemic dimorphic fungi from Ajellomycetaceae.</title>
        <authorList>
            <person name="Munoz J.F."/>
            <person name="Mcewen J.G."/>
            <person name="Clay O.K."/>
            <person name="Cuomo C.A."/>
        </authorList>
    </citation>
    <scope>NUCLEOTIDE SEQUENCE [LARGE SCALE GENOMIC DNA]</scope>
    <source>
        <strain evidence="9 10">UAMH5409</strain>
    </source>
</reference>
<dbReference type="Pfam" id="PF00226">
    <property type="entry name" value="DnaJ"/>
    <property type="match status" value="1"/>
</dbReference>
<proteinExistence type="predicted"/>
<feature type="coiled-coil region" evidence="6">
    <location>
        <begin position="388"/>
        <end position="415"/>
    </location>
</feature>
<feature type="coiled-coil region" evidence="6">
    <location>
        <begin position="74"/>
        <end position="101"/>
    </location>
</feature>
<dbReference type="InterPro" id="IPR035979">
    <property type="entry name" value="RBD_domain_sf"/>
</dbReference>
<dbReference type="GO" id="GO:0005737">
    <property type="term" value="C:cytoplasm"/>
    <property type="evidence" value="ECO:0007669"/>
    <property type="project" value="UniProtKB-SubCell"/>
</dbReference>
<accession>A0A2B7WJM8</accession>
<dbReference type="PANTHER" id="PTHR44313">
    <property type="entry name" value="DNAJ HOMOLOG SUBFAMILY C MEMBER 17"/>
    <property type="match status" value="1"/>
</dbReference>
<evidence type="ECO:0000256" key="3">
    <source>
        <dbReference type="ARBA" id="ARBA00022490"/>
    </source>
</evidence>
<feature type="region of interest" description="Disordered" evidence="7">
    <location>
        <begin position="168"/>
        <end position="195"/>
    </location>
</feature>
<keyword evidence="5" id="KW-0539">Nucleus</keyword>
<evidence type="ECO:0000256" key="7">
    <source>
        <dbReference type="SAM" id="MobiDB-lite"/>
    </source>
</evidence>
<evidence type="ECO:0000256" key="4">
    <source>
        <dbReference type="ARBA" id="ARBA00023186"/>
    </source>
</evidence>
<dbReference type="Gene3D" id="1.10.287.110">
    <property type="entry name" value="DnaJ domain"/>
    <property type="match status" value="1"/>
</dbReference>
<evidence type="ECO:0000256" key="2">
    <source>
        <dbReference type="ARBA" id="ARBA00004496"/>
    </source>
</evidence>
<evidence type="ECO:0000256" key="6">
    <source>
        <dbReference type="SAM" id="Coils"/>
    </source>
</evidence>
<dbReference type="AlphaFoldDB" id="A0A2B7WJM8"/>
<evidence type="ECO:0000256" key="1">
    <source>
        <dbReference type="ARBA" id="ARBA00004123"/>
    </source>
</evidence>
<dbReference type="InterPro" id="IPR012677">
    <property type="entry name" value="Nucleotide-bd_a/b_plait_sf"/>
</dbReference>
<evidence type="ECO:0000313" key="9">
    <source>
        <dbReference type="EMBL" id="PGG96739.1"/>
    </source>
</evidence>
<comment type="subcellular location">
    <subcellularLocation>
        <location evidence="2">Cytoplasm</location>
    </subcellularLocation>
    <subcellularLocation>
        <location evidence="1">Nucleus</location>
    </subcellularLocation>
</comment>
<gene>
    <name evidence="9" type="ORF">AJ79_09467</name>
</gene>
<feature type="compositionally biased region" description="Basic and acidic residues" evidence="7">
    <location>
        <begin position="170"/>
        <end position="186"/>
    </location>
</feature>
<dbReference type="InterPro" id="IPR036869">
    <property type="entry name" value="J_dom_sf"/>
</dbReference>
<dbReference type="Proteomes" id="UP000223968">
    <property type="component" value="Unassembled WGS sequence"/>
</dbReference>
<keyword evidence="6" id="KW-0175">Coiled coil</keyword>
<evidence type="ECO:0000256" key="5">
    <source>
        <dbReference type="ARBA" id="ARBA00023242"/>
    </source>
</evidence>
<name>A0A2B7WJM8_9EURO</name>
<dbReference type="InterPro" id="IPR018253">
    <property type="entry name" value="DnaJ_domain_CS"/>
</dbReference>
<dbReference type="CDD" id="cd06257">
    <property type="entry name" value="DnaJ"/>
    <property type="match status" value="1"/>
</dbReference>
<dbReference type="SMART" id="SM00271">
    <property type="entry name" value="DnaJ"/>
    <property type="match status" value="1"/>
</dbReference>
<dbReference type="GO" id="GO:0005681">
    <property type="term" value="C:spliceosomal complex"/>
    <property type="evidence" value="ECO:0007669"/>
    <property type="project" value="TreeGrafter"/>
</dbReference>
<dbReference type="InterPro" id="IPR001623">
    <property type="entry name" value="DnaJ_domain"/>
</dbReference>
<keyword evidence="4" id="KW-0143">Chaperone</keyword>
<dbReference type="OrthoDB" id="376357at2759"/>
<feature type="compositionally biased region" description="Low complexity" evidence="7">
    <location>
        <begin position="312"/>
        <end position="324"/>
    </location>
</feature>
<dbReference type="SUPFAM" id="SSF54928">
    <property type="entry name" value="RNA-binding domain, RBD"/>
    <property type="match status" value="1"/>
</dbReference>
<feature type="compositionally biased region" description="Low complexity" evidence="7">
    <location>
        <begin position="348"/>
        <end position="370"/>
    </location>
</feature>
<keyword evidence="10" id="KW-1185">Reference proteome</keyword>
<comment type="caution">
    <text evidence="9">The sequence shown here is derived from an EMBL/GenBank/DDBJ whole genome shotgun (WGS) entry which is preliminary data.</text>
</comment>
<evidence type="ECO:0000259" key="8">
    <source>
        <dbReference type="PROSITE" id="PS50076"/>
    </source>
</evidence>
<keyword evidence="3" id="KW-0963">Cytoplasm</keyword>
<evidence type="ECO:0000313" key="10">
    <source>
        <dbReference type="Proteomes" id="UP000223968"/>
    </source>
</evidence>
<dbReference type="PROSITE" id="PS00636">
    <property type="entry name" value="DNAJ_1"/>
    <property type="match status" value="1"/>
</dbReference>
<dbReference type="Gene3D" id="3.30.70.330">
    <property type="match status" value="1"/>
</dbReference>
<dbReference type="STRING" id="1447875.A0A2B7WJM8"/>
<dbReference type="GO" id="GO:0003676">
    <property type="term" value="F:nucleic acid binding"/>
    <property type="evidence" value="ECO:0007669"/>
    <property type="project" value="InterPro"/>
</dbReference>
<sequence>MAPSDDLKSHAASSHDFYALLNLSPAAAEAEVRRAYRRTALKYHPDKIANPTPADIDKFHLLQIAYDVLSDPSIRQLYDNAREARERKKRESEMLEGVRRKMKEDLEARERGVKRTWTGAPAAQGSFGADNAEEKLEQEIRRLAEDGKRRRREKEELMRREVLEEEERLEMEKEERERAAQEESKARRSNAGGTSVPEIDRTVKVRWAREGSGLDFGKDHLESLFSIFGKVESTFTLKDKRQRVGEKREKKTMATGVVVFASIVGAHAAVEDYKKQKGNQWDIIESVFWASNKEPDFQTPSSCTPNNREETATQTPPTPSATNPRSKYNFPGLNTPSSTAAKEENGSKKAPSFGSFASAGFSSPKASPSARNGGLGPNSPSLEELTMIRLKNAERKRLEEQIRKEDEAAVAAESEKA</sequence>
<dbReference type="InterPro" id="IPR052094">
    <property type="entry name" value="Pre-mRNA-splicing_ERAD"/>
</dbReference>
<feature type="region of interest" description="Disordered" evidence="7">
    <location>
        <begin position="294"/>
        <end position="386"/>
    </location>
</feature>
<dbReference type="EMBL" id="PDNB01000269">
    <property type="protein sequence ID" value="PGG96739.1"/>
    <property type="molecule type" value="Genomic_DNA"/>
</dbReference>
<dbReference type="PRINTS" id="PR00625">
    <property type="entry name" value="JDOMAIN"/>
</dbReference>